<accession>A0A8T0TGV6</accession>
<gene>
    <name evidence="1" type="ORF">PVAP13_4KG115605</name>
</gene>
<comment type="caution">
    <text evidence="1">The sequence shown here is derived from an EMBL/GenBank/DDBJ whole genome shotgun (WGS) entry which is preliminary data.</text>
</comment>
<proteinExistence type="predicted"/>
<organism evidence="1 2">
    <name type="scientific">Panicum virgatum</name>
    <name type="common">Blackwell switchgrass</name>
    <dbReference type="NCBI Taxonomy" id="38727"/>
    <lineage>
        <taxon>Eukaryota</taxon>
        <taxon>Viridiplantae</taxon>
        <taxon>Streptophyta</taxon>
        <taxon>Embryophyta</taxon>
        <taxon>Tracheophyta</taxon>
        <taxon>Spermatophyta</taxon>
        <taxon>Magnoliopsida</taxon>
        <taxon>Liliopsida</taxon>
        <taxon>Poales</taxon>
        <taxon>Poaceae</taxon>
        <taxon>PACMAD clade</taxon>
        <taxon>Panicoideae</taxon>
        <taxon>Panicodae</taxon>
        <taxon>Paniceae</taxon>
        <taxon>Panicinae</taxon>
        <taxon>Panicum</taxon>
        <taxon>Panicum sect. Hiantes</taxon>
    </lineage>
</organism>
<sequence length="104" mass="11196">MSAKVEGKYFTHTPAILLTARKCSTESLATQKTSTQAHIVKSINCFTSALTFQHNSSGTVSPSSLGQLCFFQEVIQASSQTAENFKISALGVFNTSISHYQACV</sequence>
<dbReference type="AlphaFoldDB" id="A0A8T0TGV6"/>
<reference evidence="1" key="1">
    <citation type="submission" date="2020-05" db="EMBL/GenBank/DDBJ databases">
        <title>WGS assembly of Panicum virgatum.</title>
        <authorList>
            <person name="Lovell J.T."/>
            <person name="Jenkins J."/>
            <person name="Shu S."/>
            <person name="Juenger T.E."/>
            <person name="Schmutz J."/>
        </authorList>
    </citation>
    <scope>NUCLEOTIDE SEQUENCE</scope>
    <source>
        <strain evidence="1">AP13</strain>
    </source>
</reference>
<protein>
    <submittedName>
        <fullName evidence="1">Uncharacterized protein</fullName>
    </submittedName>
</protein>
<evidence type="ECO:0000313" key="1">
    <source>
        <dbReference type="EMBL" id="KAG2611051.1"/>
    </source>
</evidence>
<evidence type="ECO:0000313" key="2">
    <source>
        <dbReference type="Proteomes" id="UP000823388"/>
    </source>
</evidence>
<name>A0A8T0TGV6_PANVG</name>
<dbReference type="Proteomes" id="UP000823388">
    <property type="component" value="Chromosome 4K"/>
</dbReference>
<dbReference type="EMBL" id="CM029043">
    <property type="protein sequence ID" value="KAG2611051.1"/>
    <property type="molecule type" value="Genomic_DNA"/>
</dbReference>
<keyword evidence="2" id="KW-1185">Reference proteome</keyword>